<dbReference type="PANTHER" id="PTHR43249:SF1">
    <property type="entry name" value="D-GLUCOSIDE 3-DEHYDROGENASE"/>
    <property type="match status" value="1"/>
</dbReference>
<dbReference type="EMBL" id="JAKWBL010000002">
    <property type="protein sequence ID" value="MCH5598714.1"/>
    <property type="molecule type" value="Genomic_DNA"/>
</dbReference>
<evidence type="ECO:0000313" key="3">
    <source>
        <dbReference type="Proteomes" id="UP001202248"/>
    </source>
</evidence>
<evidence type="ECO:0000313" key="2">
    <source>
        <dbReference type="EMBL" id="MCH5598714.1"/>
    </source>
</evidence>
<reference evidence="2 3" key="1">
    <citation type="submission" date="2022-02" db="EMBL/GenBank/DDBJ databases">
        <authorList>
            <person name="Min J."/>
        </authorList>
    </citation>
    <scope>NUCLEOTIDE SEQUENCE [LARGE SCALE GENOMIC DNA]</scope>
    <source>
        <strain evidence="2 3">GR10-1</strain>
    </source>
</reference>
<dbReference type="Gene3D" id="3.30.360.10">
    <property type="entry name" value="Dihydrodipicolinate Reductase, domain 2"/>
    <property type="match status" value="1"/>
</dbReference>
<organism evidence="2 3">
    <name type="scientific">Niabella ginsengisoli</name>
    <dbReference type="NCBI Taxonomy" id="522298"/>
    <lineage>
        <taxon>Bacteria</taxon>
        <taxon>Pseudomonadati</taxon>
        <taxon>Bacteroidota</taxon>
        <taxon>Chitinophagia</taxon>
        <taxon>Chitinophagales</taxon>
        <taxon>Chitinophagaceae</taxon>
        <taxon>Niabella</taxon>
    </lineage>
</organism>
<name>A0ABS9SKN0_9BACT</name>
<accession>A0ABS9SKN0</accession>
<proteinExistence type="predicted"/>
<evidence type="ECO:0000259" key="1">
    <source>
        <dbReference type="Pfam" id="PF22725"/>
    </source>
</evidence>
<dbReference type="PANTHER" id="PTHR43249">
    <property type="entry name" value="UDP-N-ACETYL-2-AMINO-2-DEOXY-D-GLUCURONATE OXIDASE"/>
    <property type="match status" value="1"/>
</dbReference>
<dbReference type="InterPro" id="IPR055170">
    <property type="entry name" value="GFO_IDH_MocA-like_dom"/>
</dbReference>
<dbReference type="Proteomes" id="UP001202248">
    <property type="component" value="Unassembled WGS sequence"/>
</dbReference>
<feature type="domain" description="GFO/IDH/MocA-like oxidoreductase" evidence="1">
    <location>
        <begin position="5"/>
        <end position="100"/>
    </location>
</feature>
<dbReference type="RefSeq" id="WP_240830391.1">
    <property type="nucleotide sequence ID" value="NZ_JAKWBL010000002.1"/>
</dbReference>
<gene>
    <name evidence="2" type="ORF">MKP09_12730</name>
</gene>
<keyword evidence="3" id="KW-1185">Reference proteome</keyword>
<comment type="caution">
    <text evidence="2">The sequence shown here is derived from an EMBL/GenBank/DDBJ whole genome shotgun (WGS) entry which is preliminary data.</text>
</comment>
<dbReference type="SUPFAM" id="SSF55347">
    <property type="entry name" value="Glyceraldehyde-3-phosphate dehydrogenase-like, C-terminal domain"/>
    <property type="match status" value="1"/>
</dbReference>
<sequence>MWNRNRNYYRDWRGAKSTDGGTLYTQFSHHIDLVLWLFGNVSSFRLNSANIDHPYIEFEDCGQVKFKMQSGMIGTLNYSVNALPGQNENSIELKGTNGGLKFSGPFLDKVDYLNIENMECPSFDEPIAKSESHYTIYREVVSALSGLPNTATLGNDSIQSISLIEELYKSQSDVH</sequence>
<dbReference type="Pfam" id="PF22725">
    <property type="entry name" value="GFO_IDH_MocA_C3"/>
    <property type="match status" value="1"/>
</dbReference>
<dbReference type="InterPro" id="IPR052515">
    <property type="entry name" value="Gfo/Idh/MocA_Oxidoreductase"/>
</dbReference>
<protein>
    <submittedName>
        <fullName evidence="2">Gfo/Idh/MocA family oxidoreductase</fullName>
    </submittedName>
</protein>